<organism evidence="1 2">
    <name type="scientific">Candidatus Fimihabitans intestinipullorum</name>
    <dbReference type="NCBI Taxonomy" id="2840820"/>
    <lineage>
        <taxon>Bacteria</taxon>
        <taxon>Bacillati</taxon>
        <taxon>Mycoplasmatota</taxon>
        <taxon>Mycoplasmatota incertae sedis</taxon>
        <taxon>Candidatus Fimihabitans</taxon>
    </lineage>
</organism>
<dbReference type="Proteomes" id="UP000824087">
    <property type="component" value="Unassembled WGS sequence"/>
</dbReference>
<sequence>MGVLYHGSSVRGMKELVPHRSTHGKYVYATKDKELTVIFSKRAGDDMTYSLFRTDKNEPWQLVERIPNGFETMFSNSASIYTVEDTTFQDIHTGFSELVSDQPVRILNEERVENVYEKIKELEQDGLIQLYYYPDRPEKIPEDDSDLINVELRMAQMKNRKIRKENFERLLFLHPNLLDRVNSLLTQEIENYIPYKKEALVTIYEKYVLLQMIYPEREYFLSSSLIAITKEYPDLVPLLQDKLKMLNQTSEEKLNCLIDRVSKSIKNIPNDVLEQTKERYFHDPRSFPEKGEEILEGYKKISMMENLVNQPIDDKILENSILLIGPMGSGKTTMGNLLSEKLNMQQISLDHREQLAQLYKKSGHFKNFKEFEFFLTSTVLTHLQEPSVVDFGAGHSIYEDPFMFLEMKHLIEQFSHVILLIPSEEKEESLSILNEQKGIEEGSQRAKDNAHFVYSSCNEKLATLIQYTKGKNPSEITDELLMKLEEKTKTSTI</sequence>
<proteinExistence type="predicted"/>
<dbReference type="Gene3D" id="3.40.50.300">
    <property type="entry name" value="P-loop containing nucleotide triphosphate hydrolases"/>
    <property type="match status" value="1"/>
</dbReference>
<dbReference type="EMBL" id="DVML01000019">
    <property type="protein sequence ID" value="HIU22560.1"/>
    <property type="molecule type" value="Genomic_DNA"/>
</dbReference>
<dbReference type="InterPro" id="IPR027417">
    <property type="entry name" value="P-loop_NTPase"/>
</dbReference>
<protein>
    <recommendedName>
        <fullName evidence="3">Shikimate kinase</fullName>
    </recommendedName>
</protein>
<reference evidence="1" key="2">
    <citation type="journal article" date="2021" name="PeerJ">
        <title>Extensive microbial diversity within the chicken gut microbiome revealed by metagenomics and culture.</title>
        <authorList>
            <person name="Gilroy R."/>
            <person name="Ravi A."/>
            <person name="Getino M."/>
            <person name="Pursley I."/>
            <person name="Horton D.L."/>
            <person name="Alikhan N.F."/>
            <person name="Baker D."/>
            <person name="Gharbi K."/>
            <person name="Hall N."/>
            <person name="Watson M."/>
            <person name="Adriaenssens E.M."/>
            <person name="Foster-Nyarko E."/>
            <person name="Jarju S."/>
            <person name="Secka A."/>
            <person name="Antonio M."/>
            <person name="Oren A."/>
            <person name="Chaudhuri R.R."/>
            <person name="La Ragione R."/>
            <person name="Hildebrand F."/>
            <person name="Pallen M.J."/>
        </authorList>
    </citation>
    <scope>NUCLEOTIDE SEQUENCE</scope>
    <source>
        <strain evidence="1">CHK197-8231</strain>
    </source>
</reference>
<comment type="caution">
    <text evidence="1">The sequence shown here is derived from an EMBL/GenBank/DDBJ whole genome shotgun (WGS) entry which is preliminary data.</text>
</comment>
<accession>A0A9D1HWK2</accession>
<evidence type="ECO:0000313" key="1">
    <source>
        <dbReference type="EMBL" id="HIU22560.1"/>
    </source>
</evidence>
<reference evidence="1" key="1">
    <citation type="submission" date="2020-10" db="EMBL/GenBank/DDBJ databases">
        <authorList>
            <person name="Gilroy R."/>
        </authorList>
    </citation>
    <scope>NUCLEOTIDE SEQUENCE</scope>
    <source>
        <strain evidence="1">CHK197-8231</strain>
    </source>
</reference>
<evidence type="ECO:0000313" key="2">
    <source>
        <dbReference type="Proteomes" id="UP000824087"/>
    </source>
</evidence>
<dbReference type="SUPFAM" id="SSF52540">
    <property type="entry name" value="P-loop containing nucleoside triphosphate hydrolases"/>
    <property type="match status" value="2"/>
</dbReference>
<dbReference type="AlphaFoldDB" id="A0A9D1HWK2"/>
<dbReference type="InterPro" id="IPR031322">
    <property type="entry name" value="Shikimate/glucono_kinase"/>
</dbReference>
<dbReference type="Pfam" id="PF01202">
    <property type="entry name" value="SKI"/>
    <property type="match status" value="1"/>
</dbReference>
<gene>
    <name evidence="1" type="ORF">IAD49_03145</name>
</gene>
<evidence type="ECO:0008006" key="3">
    <source>
        <dbReference type="Google" id="ProtNLM"/>
    </source>
</evidence>
<name>A0A9D1HWK2_9BACT</name>